<evidence type="ECO:0000256" key="1">
    <source>
        <dbReference type="ARBA" id="ARBA00004613"/>
    </source>
</evidence>
<keyword evidence="5" id="KW-0813">Transport</keyword>
<evidence type="ECO:0000256" key="9">
    <source>
        <dbReference type="ARBA" id="ARBA00023055"/>
    </source>
</evidence>
<dbReference type="CTD" id="55937"/>
<evidence type="ECO:0000313" key="13">
    <source>
        <dbReference type="Proteomes" id="UP000515156"/>
    </source>
</evidence>
<dbReference type="KEGG" id="muo:115466224"/>
<accession>A0A6P7XJ28</accession>
<dbReference type="GO" id="GO:0034362">
    <property type="term" value="C:low-density lipoprotein particle"/>
    <property type="evidence" value="ECO:0007669"/>
    <property type="project" value="TreeGrafter"/>
</dbReference>
<comment type="subunit">
    <text evidence="3">Interacts with LRP2; LRP2 mediates APOM renal uptake and subsequent lysosomal degradation.</text>
</comment>
<name>A0A6P7XJ28_9AMPH</name>
<dbReference type="InterPro" id="IPR012674">
    <property type="entry name" value="Calycin"/>
</dbReference>
<dbReference type="Proteomes" id="UP000515156">
    <property type="component" value="Chromosome 3"/>
</dbReference>
<dbReference type="GO" id="GO:0005319">
    <property type="term" value="F:lipid transporter activity"/>
    <property type="evidence" value="ECO:0007669"/>
    <property type="project" value="TreeGrafter"/>
</dbReference>
<evidence type="ECO:0000313" key="14">
    <source>
        <dbReference type="RefSeq" id="XP_030053206.1"/>
    </source>
</evidence>
<comment type="subcellular location">
    <subcellularLocation>
        <location evidence="1">Secreted</location>
    </subcellularLocation>
</comment>
<evidence type="ECO:0000256" key="8">
    <source>
        <dbReference type="ARBA" id="ARBA00022850"/>
    </source>
</evidence>
<evidence type="ECO:0000256" key="4">
    <source>
        <dbReference type="ARBA" id="ARBA00019937"/>
    </source>
</evidence>
<reference evidence="14" key="1">
    <citation type="submission" date="2025-08" db="UniProtKB">
        <authorList>
            <consortium name="RefSeq"/>
        </authorList>
    </citation>
    <scope>IDENTIFICATION</scope>
</reference>
<dbReference type="GO" id="GO:0005543">
    <property type="term" value="F:phospholipid binding"/>
    <property type="evidence" value="ECO:0007669"/>
    <property type="project" value="TreeGrafter"/>
</dbReference>
<evidence type="ECO:0000256" key="5">
    <source>
        <dbReference type="ARBA" id="ARBA00022448"/>
    </source>
</evidence>
<evidence type="ECO:0000256" key="6">
    <source>
        <dbReference type="ARBA" id="ARBA00022525"/>
    </source>
</evidence>
<organism evidence="13 14">
    <name type="scientific">Microcaecilia unicolor</name>
    <dbReference type="NCBI Taxonomy" id="1415580"/>
    <lineage>
        <taxon>Eukaryota</taxon>
        <taxon>Metazoa</taxon>
        <taxon>Chordata</taxon>
        <taxon>Craniata</taxon>
        <taxon>Vertebrata</taxon>
        <taxon>Euteleostomi</taxon>
        <taxon>Amphibia</taxon>
        <taxon>Gymnophiona</taxon>
        <taxon>Siphonopidae</taxon>
        <taxon>Microcaecilia</taxon>
    </lineage>
</organism>
<dbReference type="AlphaFoldDB" id="A0A6P7XJ28"/>
<keyword evidence="10" id="KW-1015">Disulfide bond</keyword>
<dbReference type="GO" id="GO:0034380">
    <property type="term" value="P:high-density lipoprotein particle assembly"/>
    <property type="evidence" value="ECO:0007669"/>
    <property type="project" value="TreeGrafter"/>
</dbReference>
<dbReference type="GO" id="GO:0034375">
    <property type="term" value="P:high-density lipoprotein particle remodeling"/>
    <property type="evidence" value="ECO:0007669"/>
    <property type="project" value="TreeGrafter"/>
</dbReference>
<dbReference type="SUPFAM" id="SSF50814">
    <property type="entry name" value="Lipocalins"/>
    <property type="match status" value="1"/>
</dbReference>
<evidence type="ECO:0000256" key="3">
    <source>
        <dbReference type="ARBA" id="ARBA00011559"/>
    </source>
</evidence>
<gene>
    <name evidence="14" type="primary">APOM</name>
</gene>
<keyword evidence="8" id="KW-0345">HDL</keyword>
<dbReference type="GO" id="GO:0034364">
    <property type="term" value="C:high-density lipoprotein particle"/>
    <property type="evidence" value="ECO:0007669"/>
    <property type="project" value="UniProtKB-KW"/>
</dbReference>
<sequence length="214" mass="24361">MLQRVLSFLLYLYGSLVDLFTICEQAGKLSASRIDQQEFPSQYFGSWYFIAAAAAGPGDPSLEAFTSIDNTHFRIQEELEPNRLLLTARIRAANGSCIPRKWIYLVTEGSTDLQTEGRSDRKTELFSCACPDCIILQETDLKVKRLLLYSRTPQLPKACVEDFKEKASCSRLKENLLLPQTQEYCEFQGNEDVETSRRGHFSQTKPRRGRVSDT</sequence>
<proteinExistence type="inferred from homology"/>
<dbReference type="InParanoid" id="A0A6P7XJ28"/>
<dbReference type="GO" id="GO:0034384">
    <property type="term" value="P:high-density lipoprotein particle clearance"/>
    <property type="evidence" value="ECO:0007669"/>
    <property type="project" value="TreeGrafter"/>
</dbReference>
<evidence type="ECO:0000256" key="2">
    <source>
        <dbReference type="ARBA" id="ARBA00007071"/>
    </source>
</evidence>
<evidence type="ECO:0000256" key="12">
    <source>
        <dbReference type="SAM" id="SignalP"/>
    </source>
</evidence>
<dbReference type="Gene3D" id="2.40.128.20">
    <property type="match status" value="1"/>
</dbReference>
<evidence type="ECO:0000256" key="11">
    <source>
        <dbReference type="ARBA" id="ARBA00025553"/>
    </source>
</evidence>
<evidence type="ECO:0000256" key="10">
    <source>
        <dbReference type="ARBA" id="ARBA00023157"/>
    </source>
</evidence>
<dbReference type="RefSeq" id="XP_030053206.1">
    <property type="nucleotide sequence ID" value="XM_030197346.1"/>
</dbReference>
<comment type="function">
    <text evidence="11">Probably involved in lipid transport. Can bind sphingosine-1-phosphate, myristic acid, palmitic acid and stearic acid, retinol, all-trans-retinoic acid and 9-cis-retinoic acid.</text>
</comment>
<dbReference type="Pfam" id="PF11032">
    <property type="entry name" value="ApoM"/>
    <property type="match status" value="1"/>
</dbReference>
<dbReference type="PANTHER" id="PTHR32028">
    <property type="entry name" value="APOLIPOPROTEIN M"/>
    <property type="match status" value="1"/>
</dbReference>
<keyword evidence="13" id="KW-1185">Reference proteome</keyword>
<dbReference type="PANTHER" id="PTHR32028:SF1">
    <property type="entry name" value="APOLIPOPROTEIN M"/>
    <property type="match status" value="1"/>
</dbReference>
<dbReference type="GO" id="GO:0033344">
    <property type="term" value="P:cholesterol efflux"/>
    <property type="evidence" value="ECO:0007669"/>
    <property type="project" value="TreeGrafter"/>
</dbReference>
<keyword evidence="7 12" id="KW-0732">Signal</keyword>
<protein>
    <recommendedName>
        <fullName evidence="4">Apolipoprotein M</fullName>
    </recommendedName>
</protein>
<dbReference type="FunCoup" id="A0A6P7XJ28">
    <property type="interactions" value="45"/>
</dbReference>
<dbReference type="GO" id="GO:0034361">
    <property type="term" value="C:very-low-density lipoprotein particle"/>
    <property type="evidence" value="ECO:0007669"/>
    <property type="project" value="TreeGrafter"/>
</dbReference>
<feature type="chain" id="PRO_5027701034" description="Apolipoprotein M" evidence="12">
    <location>
        <begin position="18"/>
        <end position="214"/>
    </location>
</feature>
<keyword evidence="6" id="KW-0964">Secreted</keyword>
<dbReference type="OrthoDB" id="9944312at2759"/>
<feature type="signal peptide" evidence="12">
    <location>
        <begin position="1"/>
        <end position="17"/>
    </location>
</feature>
<dbReference type="GeneID" id="115466224"/>
<keyword evidence="9" id="KW-0445">Lipid transport</keyword>
<dbReference type="InterPro" id="IPR022734">
    <property type="entry name" value="ApoM"/>
</dbReference>
<comment type="similarity">
    <text evidence="2">Belongs to the calycin superfamily. Lipocalin family. Highly divergent.</text>
</comment>
<evidence type="ECO:0000256" key="7">
    <source>
        <dbReference type="ARBA" id="ARBA00022729"/>
    </source>
</evidence>